<dbReference type="Proteomes" id="UP000307943">
    <property type="component" value="Unassembled WGS sequence"/>
</dbReference>
<organism evidence="4 5">
    <name type="scientific">Paenibacillus hemerocallicola</name>
    <dbReference type="NCBI Taxonomy" id="1172614"/>
    <lineage>
        <taxon>Bacteria</taxon>
        <taxon>Bacillati</taxon>
        <taxon>Bacillota</taxon>
        <taxon>Bacilli</taxon>
        <taxon>Bacillales</taxon>
        <taxon>Paenibacillaceae</taxon>
        <taxon>Paenibacillus</taxon>
    </lineage>
</organism>
<evidence type="ECO:0000256" key="1">
    <source>
        <dbReference type="ARBA" id="ARBA00023125"/>
    </source>
</evidence>
<protein>
    <submittedName>
        <fullName evidence="4">Helix-turn-helix transcriptional regulator</fullName>
    </submittedName>
</protein>
<dbReference type="InterPro" id="IPR050807">
    <property type="entry name" value="TransReg_Diox_bact_type"/>
</dbReference>
<keyword evidence="2" id="KW-0472">Membrane</keyword>
<dbReference type="OrthoDB" id="9812960at2"/>
<dbReference type="PANTHER" id="PTHR46797:SF1">
    <property type="entry name" value="METHYLPHOSPHONATE SYNTHASE"/>
    <property type="match status" value="1"/>
</dbReference>
<evidence type="ECO:0000313" key="4">
    <source>
        <dbReference type="EMBL" id="TNJ64535.1"/>
    </source>
</evidence>
<dbReference type="PROSITE" id="PS50943">
    <property type="entry name" value="HTH_CROC1"/>
    <property type="match status" value="1"/>
</dbReference>
<dbReference type="InterPro" id="IPR010982">
    <property type="entry name" value="Lambda_DNA-bd_dom_sf"/>
</dbReference>
<dbReference type="GO" id="GO:0003677">
    <property type="term" value="F:DNA binding"/>
    <property type="evidence" value="ECO:0007669"/>
    <property type="project" value="UniProtKB-KW"/>
</dbReference>
<proteinExistence type="predicted"/>
<dbReference type="Pfam" id="PF01381">
    <property type="entry name" value="HTH_3"/>
    <property type="match status" value="1"/>
</dbReference>
<reference evidence="4 5" key="1">
    <citation type="submission" date="2019-05" db="EMBL/GenBank/DDBJ databases">
        <title>We sequenced the genome of Paenibacillus hemerocallicola KCTC 33185 for further insight into its adaptation and study the phylogeny of Paenibacillus.</title>
        <authorList>
            <person name="Narsing Rao M.P."/>
        </authorList>
    </citation>
    <scope>NUCLEOTIDE SEQUENCE [LARGE SCALE GENOMIC DNA]</scope>
    <source>
        <strain evidence="4 5">KCTC 33185</strain>
    </source>
</reference>
<sequence>MQYYLKSIQFRLQLILLQLLYFAYIISVIGRAIPLEALEFGQYLKSLRKTAKLSMAVLAEQSGVSQPYISQIERGERGIPSPEILKKLSTALNTPYTDLMAKAGFLPADTTASMDRLNSIKSFWAEYQQATSQQIQADKKLESTNRELQIAEYELLFLEEMERVTELTEFLQKPGITYKGSPLFDHDKKRIAGVIEYLFAEERGK</sequence>
<accession>A0A5C4T6S9</accession>
<dbReference type="AlphaFoldDB" id="A0A5C4T6S9"/>
<keyword evidence="2" id="KW-1133">Transmembrane helix</keyword>
<evidence type="ECO:0000259" key="3">
    <source>
        <dbReference type="PROSITE" id="PS50943"/>
    </source>
</evidence>
<comment type="caution">
    <text evidence="4">The sequence shown here is derived from an EMBL/GenBank/DDBJ whole genome shotgun (WGS) entry which is preliminary data.</text>
</comment>
<dbReference type="GO" id="GO:0005829">
    <property type="term" value="C:cytosol"/>
    <property type="evidence" value="ECO:0007669"/>
    <property type="project" value="TreeGrafter"/>
</dbReference>
<dbReference type="InterPro" id="IPR001387">
    <property type="entry name" value="Cro/C1-type_HTH"/>
</dbReference>
<keyword evidence="5" id="KW-1185">Reference proteome</keyword>
<dbReference type="PANTHER" id="PTHR46797">
    <property type="entry name" value="HTH-TYPE TRANSCRIPTIONAL REGULATOR"/>
    <property type="match status" value="1"/>
</dbReference>
<evidence type="ECO:0000256" key="2">
    <source>
        <dbReference type="SAM" id="Phobius"/>
    </source>
</evidence>
<dbReference type="GO" id="GO:0003700">
    <property type="term" value="F:DNA-binding transcription factor activity"/>
    <property type="evidence" value="ECO:0007669"/>
    <property type="project" value="TreeGrafter"/>
</dbReference>
<feature type="transmembrane region" description="Helical" evidence="2">
    <location>
        <begin position="12"/>
        <end position="33"/>
    </location>
</feature>
<feature type="domain" description="HTH cro/C1-type" evidence="3">
    <location>
        <begin position="44"/>
        <end position="99"/>
    </location>
</feature>
<gene>
    <name evidence="4" type="ORF">FE784_19855</name>
</gene>
<dbReference type="EMBL" id="VDCQ01000028">
    <property type="protein sequence ID" value="TNJ64535.1"/>
    <property type="molecule type" value="Genomic_DNA"/>
</dbReference>
<keyword evidence="1" id="KW-0238">DNA-binding</keyword>
<dbReference type="SUPFAM" id="SSF47413">
    <property type="entry name" value="lambda repressor-like DNA-binding domains"/>
    <property type="match status" value="1"/>
</dbReference>
<name>A0A5C4T6S9_9BACL</name>
<dbReference type="Gene3D" id="1.10.260.40">
    <property type="entry name" value="lambda repressor-like DNA-binding domains"/>
    <property type="match status" value="1"/>
</dbReference>
<dbReference type="CDD" id="cd00093">
    <property type="entry name" value="HTH_XRE"/>
    <property type="match status" value="1"/>
</dbReference>
<dbReference type="SMART" id="SM00530">
    <property type="entry name" value="HTH_XRE"/>
    <property type="match status" value="1"/>
</dbReference>
<keyword evidence="2" id="KW-0812">Transmembrane</keyword>
<evidence type="ECO:0000313" key="5">
    <source>
        <dbReference type="Proteomes" id="UP000307943"/>
    </source>
</evidence>